<dbReference type="InParanoid" id="A0A5C3NNP4"/>
<dbReference type="SUPFAM" id="SSF52540">
    <property type="entry name" value="P-loop containing nucleoside triphosphate hydrolases"/>
    <property type="match status" value="1"/>
</dbReference>
<protein>
    <recommendedName>
        <fullName evidence="4">ATP-dependent DNA helicase</fullName>
    </recommendedName>
</protein>
<keyword evidence="3" id="KW-1185">Reference proteome</keyword>
<evidence type="ECO:0008006" key="4">
    <source>
        <dbReference type="Google" id="ProtNLM"/>
    </source>
</evidence>
<feature type="region of interest" description="Disordered" evidence="1">
    <location>
        <begin position="431"/>
        <end position="450"/>
    </location>
</feature>
<evidence type="ECO:0000313" key="3">
    <source>
        <dbReference type="Proteomes" id="UP000308197"/>
    </source>
</evidence>
<accession>A0A5C3NNP4</accession>
<reference evidence="2 3" key="1">
    <citation type="journal article" date="2019" name="Nat. Ecol. Evol.">
        <title>Megaphylogeny resolves global patterns of mushroom evolution.</title>
        <authorList>
            <person name="Varga T."/>
            <person name="Krizsan K."/>
            <person name="Foldi C."/>
            <person name="Dima B."/>
            <person name="Sanchez-Garcia M."/>
            <person name="Sanchez-Ramirez S."/>
            <person name="Szollosi G.J."/>
            <person name="Szarkandi J.G."/>
            <person name="Papp V."/>
            <person name="Albert L."/>
            <person name="Andreopoulos W."/>
            <person name="Angelini C."/>
            <person name="Antonin V."/>
            <person name="Barry K.W."/>
            <person name="Bougher N.L."/>
            <person name="Buchanan P."/>
            <person name="Buyck B."/>
            <person name="Bense V."/>
            <person name="Catcheside P."/>
            <person name="Chovatia M."/>
            <person name="Cooper J."/>
            <person name="Damon W."/>
            <person name="Desjardin D."/>
            <person name="Finy P."/>
            <person name="Geml J."/>
            <person name="Haridas S."/>
            <person name="Hughes K."/>
            <person name="Justo A."/>
            <person name="Karasinski D."/>
            <person name="Kautmanova I."/>
            <person name="Kiss B."/>
            <person name="Kocsube S."/>
            <person name="Kotiranta H."/>
            <person name="LaButti K.M."/>
            <person name="Lechner B.E."/>
            <person name="Liimatainen K."/>
            <person name="Lipzen A."/>
            <person name="Lukacs Z."/>
            <person name="Mihaltcheva S."/>
            <person name="Morgado L.N."/>
            <person name="Niskanen T."/>
            <person name="Noordeloos M.E."/>
            <person name="Ohm R.A."/>
            <person name="Ortiz-Santana B."/>
            <person name="Ovrebo C."/>
            <person name="Racz N."/>
            <person name="Riley R."/>
            <person name="Savchenko A."/>
            <person name="Shiryaev A."/>
            <person name="Soop K."/>
            <person name="Spirin V."/>
            <person name="Szebenyi C."/>
            <person name="Tomsovsky M."/>
            <person name="Tulloss R.E."/>
            <person name="Uehling J."/>
            <person name="Grigoriev I.V."/>
            <person name="Vagvolgyi C."/>
            <person name="Papp T."/>
            <person name="Martin F.M."/>
            <person name="Miettinen O."/>
            <person name="Hibbett D.S."/>
            <person name="Nagy L.G."/>
        </authorList>
    </citation>
    <scope>NUCLEOTIDE SEQUENCE [LARGE SCALE GENOMIC DNA]</scope>
    <source>
        <strain evidence="2 3">HHB13444</strain>
    </source>
</reference>
<dbReference type="EMBL" id="ML212152">
    <property type="protein sequence ID" value="TFK79136.1"/>
    <property type="molecule type" value="Genomic_DNA"/>
</dbReference>
<dbReference type="AlphaFoldDB" id="A0A5C3NNP4"/>
<dbReference type="Proteomes" id="UP000308197">
    <property type="component" value="Unassembled WGS sequence"/>
</dbReference>
<organism evidence="2 3">
    <name type="scientific">Polyporus arcularius HHB13444</name>
    <dbReference type="NCBI Taxonomy" id="1314778"/>
    <lineage>
        <taxon>Eukaryota</taxon>
        <taxon>Fungi</taxon>
        <taxon>Dikarya</taxon>
        <taxon>Basidiomycota</taxon>
        <taxon>Agaricomycotina</taxon>
        <taxon>Agaricomycetes</taxon>
        <taxon>Polyporales</taxon>
        <taxon>Polyporaceae</taxon>
        <taxon>Polyporus</taxon>
    </lineage>
</organism>
<dbReference type="STRING" id="1314778.A0A5C3NNP4"/>
<dbReference type="InterPro" id="IPR027417">
    <property type="entry name" value="P-loop_NTPase"/>
</dbReference>
<evidence type="ECO:0000256" key="1">
    <source>
        <dbReference type="SAM" id="MobiDB-lite"/>
    </source>
</evidence>
<sequence length="450" mass="49885">MLDCQSMYNICARMCAAMKNDGAPFGGINMIFASDFAQLPPAVGADPLYSHQIGQVTTVVILQDNMRQKSQSAEDAKLRTALENLRYRACTSEDIKLIQSCVAGKGKGRPKLNQPRFRNISIVTTYNAYRDKINELGSSQFAAETNQELVTFYSIDKFGADKEDGTITRKQQKQKINIKRSTNIVHPELQEKLWDLPHASTDHHPGKLSICIGLPVMLKVNEATECCVTNGVEATVVGWTSHPLGDDQFALDTLFMKLTTAPRVIQIPGLPENVIPLSHVTRTVKCILPSGAIILVNRDQVAAVPNFAMTDFASQGRTRPDNVIDMHNCLHHQSIFTCLSWGATLDGTIIVRPFDIDKLSGGIAGSLHQEFRDLELLDEITRLRHLETISPKWKGEQFTPPSTHNALKWSAKDPFPIEQPVADSPWVIVKTGPNAKGAQSDHQQKVQRDL</sequence>
<gene>
    <name evidence="2" type="ORF">K466DRAFT_579259</name>
</gene>
<proteinExistence type="predicted"/>
<name>A0A5C3NNP4_9APHY</name>
<evidence type="ECO:0000313" key="2">
    <source>
        <dbReference type="EMBL" id="TFK79136.1"/>
    </source>
</evidence>